<protein>
    <recommendedName>
        <fullName evidence="1">AB hydrolase-1 domain-containing protein</fullName>
    </recommendedName>
</protein>
<dbReference type="Proteomes" id="UP000521872">
    <property type="component" value="Unassembled WGS sequence"/>
</dbReference>
<evidence type="ECO:0000313" key="3">
    <source>
        <dbReference type="Proteomes" id="UP000521872"/>
    </source>
</evidence>
<evidence type="ECO:0000259" key="1">
    <source>
        <dbReference type="Pfam" id="PF12697"/>
    </source>
</evidence>
<accession>A0A8H4VK29</accession>
<dbReference type="SUPFAM" id="SSF53474">
    <property type="entry name" value="alpha/beta-Hydrolases"/>
    <property type="match status" value="1"/>
</dbReference>
<reference evidence="2 3" key="1">
    <citation type="submission" date="2019-12" db="EMBL/GenBank/DDBJ databases">
        <authorList>
            <person name="Floudas D."/>
            <person name="Bentzer J."/>
            <person name="Ahren D."/>
            <person name="Johansson T."/>
            <person name="Persson P."/>
            <person name="Tunlid A."/>
        </authorList>
    </citation>
    <scope>NUCLEOTIDE SEQUENCE [LARGE SCALE GENOMIC DNA]</scope>
    <source>
        <strain evidence="2 3">CBS 102.39</strain>
    </source>
</reference>
<dbReference type="InterPro" id="IPR029058">
    <property type="entry name" value="AB_hydrolase_fold"/>
</dbReference>
<dbReference type="InterPro" id="IPR000073">
    <property type="entry name" value="AB_hydrolase_1"/>
</dbReference>
<proteinExistence type="predicted"/>
<dbReference type="AlphaFoldDB" id="A0A8H4VK29"/>
<evidence type="ECO:0000313" key="2">
    <source>
        <dbReference type="EMBL" id="KAF4612537.1"/>
    </source>
</evidence>
<comment type="caution">
    <text evidence="2">The sequence shown here is derived from an EMBL/GenBank/DDBJ whole genome shotgun (WGS) entry which is preliminary data.</text>
</comment>
<feature type="domain" description="AB hydrolase-1" evidence="1">
    <location>
        <begin position="29"/>
        <end position="202"/>
    </location>
</feature>
<dbReference type="EMBL" id="JAACJL010000049">
    <property type="protein sequence ID" value="KAF4612537.1"/>
    <property type="molecule type" value="Genomic_DNA"/>
</dbReference>
<dbReference type="Pfam" id="PF12697">
    <property type="entry name" value="Abhydrolase_6"/>
    <property type="match status" value="1"/>
</dbReference>
<gene>
    <name evidence="2" type="ORF">D9613_012770</name>
</gene>
<organism evidence="2 3">
    <name type="scientific">Agrocybe pediades</name>
    <dbReference type="NCBI Taxonomy" id="84607"/>
    <lineage>
        <taxon>Eukaryota</taxon>
        <taxon>Fungi</taxon>
        <taxon>Dikarya</taxon>
        <taxon>Basidiomycota</taxon>
        <taxon>Agaricomycotina</taxon>
        <taxon>Agaricomycetes</taxon>
        <taxon>Agaricomycetidae</taxon>
        <taxon>Agaricales</taxon>
        <taxon>Agaricineae</taxon>
        <taxon>Strophariaceae</taxon>
        <taxon>Agrocybe</taxon>
    </lineage>
</organism>
<keyword evidence="3" id="KW-1185">Reference proteome</keyword>
<dbReference type="Gene3D" id="3.40.50.1820">
    <property type="entry name" value="alpha/beta hydrolase"/>
    <property type="match status" value="1"/>
</dbReference>
<name>A0A8H4VK29_9AGAR</name>
<sequence length="342" mass="38261">MPTISLNETTQYFYTDTGVPPDDLNYKTLLIIHGHTFHSGSFRRIASIAPSKSMRIVCVNRRGYPGTSPYTEAQKKAIVSGTDDERSNVLQQLGTELALFIDALIRECSISSNGGITVAGWSMGAMFVFALMTSTEFVGKAVGHNLRTYLKGFILWDPPIHALGAPDIPDRYIPLWDSSIQESQRGTIFATWLSSYFAHKDISSRDLDDLSLREPDHSKSPTIQNMTLDELSSMIELTSKGEHDYESIMVMSGFMPAVYRHTTKALFDRPEELPLTKLPVVHLLGACATWNIIYSAWFLQDMVSQLNGAQDPIKLKIMPEFNHFAMWDKPDATLNALQECLG</sequence>